<dbReference type="KEGG" id="mbe:MBM_05987"/>
<evidence type="ECO:0000256" key="1">
    <source>
        <dbReference type="SAM" id="MobiDB-lite"/>
    </source>
</evidence>
<gene>
    <name evidence="2" type="ORF">MBM_05987</name>
</gene>
<dbReference type="HOGENOM" id="CLU_536445_0_0_1"/>
<dbReference type="OrthoDB" id="3925971at2759"/>
<proteinExistence type="predicted"/>
<keyword evidence="3" id="KW-1185">Reference proteome</keyword>
<accession>K1WSE2</accession>
<organism evidence="2 3">
    <name type="scientific">Marssonina brunnea f. sp. multigermtubi (strain MB_m1)</name>
    <name type="common">Marssonina leaf spot fungus</name>
    <dbReference type="NCBI Taxonomy" id="1072389"/>
    <lineage>
        <taxon>Eukaryota</taxon>
        <taxon>Fungi</taxon>
        <taxon>Dikarya</taxon>
        <taxon>Ascomycota</taxon>
        <taxon>Pezizomycotina</taxon>
        <taxon>Leotiomycetes</taxon>
        <taxon>Helotiales</taxon>
        <taxon>Drepanopezizaceae</taxon>
        <taxon>Drepanopeziza</taxon>
    </lineage>
</organism>
<evidence type="ECO:0000313" key="3">
    <source>
        <dbReference type="Proteomes" id="UP000006753"/>
    </source>
</evidence>
<protein>
    <submittedName>
        <fullName evidence="2">DNA repair protein</fullName>
    </submittedName>
</protein>
<dbReference type="EMBL" id="JH921440">
    <property type="protein sequence ID" value="EKD15976.1"/>
    <property type="molecule type" value="Genomic_DNA"/>
</dbReference>
<sequence>MYETRENLGARLTRAISRTSTDALDHWRNPLVHIGSSGTFYPDGDPTNDSIRPKFRTGYSMGPFPPAAVEAQDLIQDGMRCILPDFEEVFFDSNDVKGHSRGRRLEIPSAADYVAAGIDVSVLAKGPRSNKIEEDPEVLLWLKGYSLDLPPRISQDRSELEYLRRKNNDALLGIDSDIHEDETGYLIRKRGEALLGTNPNIPEDRLGYLISKRSIALYRSLLEQCLRIPLPADLPSRGPVHPLKHLLRKKFRQNAHHASPRLIVPLLKAGYAAEELIHAASTGNQLALGQIHEHLRSRHAQTLAARRACTQPPPKDIAAHRAGLRAYPGARPVVEIRPLPAEKISRVRYVPTLTVATFLPFLRFKKRQSPYLSRVLTRKVKQKQRRMTRADQLELEMEMGDAEGEWEDVVLREVEREKGVEGVTELIEQGWDDGGEWRDESERQRVLVLRSVDRERQRAEQLATKLIGIVAREKELWAKERVARRRASRARRKANQSVRKESEKGLST</sequence>
<feature type="compositionally biased region" description="Basic and acidic residues" evidence="1">
    <location>
        <begin position="498"/>
        <end position="508"/>
    </location>
</feature>
<feature type="region of interest" description="Disordered" evidence="1">
    <location>
        <begin position="483"/>
        <end position="508"/>
    </location>
</feature>
<reference evidence="2 3" key="1">
    <citation type="journal article" date="2012" name="BMC Genomics">
        <title>Sequencing the genome of Marssonina brunnea reveals fungus-poplar co-evolution.</title>
        <authorList>
            <person name="Zhu S."/>
            <person name="Cao Y.-Z."/>
            <person name="Jiang C."/>
            <person name="Tan B.-Y."/>
            <person name="Wang Z."/>
            <person name="Feng S."/>
            <person name="Zhang L."/>
            <person name="Su X.-H."/>
            <person name="Brejova B."/>
            <person name="Vinar T."/>
            <person name="Xu M."/>
            <person name="Wang M.-X."/>
            <person name="Zhang S.-G."/>
            <person name="Huang M.-R."/>
            <person name="Wu R."/>
            <person name="Zhou Y."/>
        </authorList>
    </citation>
    <scope>NUCLEOTIDE SEQUENCE [LARGE SCALE GENOMIC DNA]</scope>
    <source>
        <strain evidence="2 3">MB_m1</strain>
    </source>
</reference>
<dbReference type="InParanoid" id="K1WSE2"/>
<dbReference type="eggNOG" id="ENOG502S4VH">
    <property type="taxonomic scope" value="Eukaryota"/>
</dbReference>
<evidence type="ECO:0000313" key="2">
    <source>
        <dbReference type="EMBL" id="EKD15976.1"/>
    </source>
</evidence>
<feature type="compositionally biased region" description="Basic residues" evidence="1">
    <location>
        <begin position="483"/>
        <end position="494"/>
    </location>
</feature>
<dbReference type="AlphaFoldDB" id="K1WSE2"/>
<name>K1WSE2_MARBU</name>
<dbReference type="Proteomes" id="UP000006753">
    <property type="component" value="Unassembled WGS sequence"/>
</dbReference>